<keyword evidence="4" id="KW-1185">Reference proteome</keyword>
<gene>
    <name evidence="3" type="ORF">H8R02_17935</name>
</gene>
<protein>
    <submittedName>
        <fullName evidence="3">YdeI/OmpD-associated family protein</fullName>
    </submittedName>
</protein>
<organism evidence="3 4">
    <name type="scientific">Ramlibacter albus</name>
    <dbReference type="NCBI Taxonomy" id="2079448"/>
    <lineage>
        <taxon>Bacteria</taxon>
        <taxon>Pseudomonadati</taxon>
        <taxon>Pseudomonadota</taxon>
        <taxon>Betaproteobacteria</taxon>
        <taxon>Burkholderiales</taxon>
        <taxon>Comamonadaceae</taxon>
        <taxon>Ramlibacter</taxon>
    </lineage>
</organism>
<dbReference type="Proteomes" id="UP000596827">
    <property type="component" value="Unassembled WGS sequence"/>
</dbReference>
<evidence type="ECO:0000259" key="2">
    <source>
        <dbReference type="Pfam" id="PF08818"/>
    </source>
</evidence>
<evidence type="ECO:0000313" key="3">
    <source>
        <dbReference type="EMBL" id="MBC5766354.1"/>
    </source>
</evidence>
<dbReference type="SUPFAM" id="SSF159888">
    <property type="entry name" value="YdhG-like"/>
    <property type="match status" value="1"/>
</dbReference>
<dbReference type="Pfam" id="PF13376">
    <property type="entry name" value="OmdA"/>
    <property type="match status" value="1"/>
</dbReference>
<dbReference type="AlphaFoldDB" id="A0A923S3A9"/>
<proteinExistence type="predicted"/>
<feature type="domain" description="YdhG-like" evidence="2">
    <location>
        <begin position="20"/>
        <end position="110"/>
    </location>
</feature>
<dbReference type="RefSeq" id="WP_187082830.1">
    <property type="nucleotide sequence ID" value="NZ_JACORU010000006.1"/>
</dbReference>
<comment type="caution">
    <text evidence="3">The sequence shown here is derived from an EMBL/GenBank/DDBJ whole genome shotgun (WGS) entry which is preliminary data.</text>
</comment>
<name>A0A923S3A9_9BURK</name>
<reference evidence="3" key="1">
    <citation type="submission" date="2020-08" db="EMBL/GenBank/DDBJ databases">
        <title>Ramlibacter sp. GTP1 16S ribosomal RNA gene genome sequencing and assembly.</title>
        <authorList>
            <person name="Kang M."/>
        </authorList>
    </citation>
    <scope>NUCLEOTIDE SEQUENCE</scope>
    <source>
        <strain evidence="3">GTP1</strain>
    </source>
</reference>
<feature type="region of interest" description="Disordered" evidence="1">
    <location>
        <begin position="116"/>
        <end position="135"/>
    </location>
</feature>
<accession>A0A923S3A9</accession>
<dbReference type="Gene3D" id="3.90.1150.200">
    <property type="match status" value="1"/>
</dbReference>
<dbReference type="EMBL" id="JACORU010000006">
    <property type="protein sequence ID" value="MBC5766354.1"/>
    <property type="molecule type" value="Genomic_DNA"/>
</dbReference>
<dbReference type="Pfam" id="PF08818">
    <property type="entry name" value="DUF1801"/>
    <property type="match status" value="1"/>
</dbReference>
<evidence type="ECO:0000313" key="4">
    <source>
        <dbReference type="Proteomes" id="UP000596827"/>
    </source>
</evidence>
<dbReference type="InterPro" id="IPR014922">
    <property type="entry name" value="YdhG-like"/>
</dbReference>
<sequence>MPTEDPRIDAYIAKSADFAQPILTHLRGVVHAACPDVVETVKWGMPSFTYGGKILAHMAAFKAHCAFGFWQGAAVTGEREGASAMGQFGRIEKVKDLPSKAELTKMVKKAAALIDSGEKVERKPKAAPKPPPEAPADLLAALRKNAAARKTYEGFPPGAQREYVGWIADAKREETRAKRIEQAVEWLAEGKKRNWKYESC</sequence>
<evidence type="ECO:0000256" key="1">
    <source>
        <dbReference type="SAM" id="MobiDB-lite"/>
    </source>
</evidence>